<evidence type="ECO:0000313" key="3">
    <source>
        <dbReference type="Proteomes" id="UP001159363"/>
    </source>
</evidence>
<organism evidence="2 3">
    <name type="scientific">Dryococelus australis</name>
    <dbReference type="NCBI Taxonomy" id="614101"/>
    <lineage>
        <taxon>Eukaryota</taxon>
        <taxon>Metazoa</taxon>
        <taxon>Ecdysozoa</taxon>
        <taxon>Arthropoda</taxon>
        <taxon>Hexapoda</taxon>
        <taxon>Insecta</taxon>
        <taxon>Pterygota</taxon>
        <taxon>Neoptera</taxon>
        <taxon>Polyneoptera</taxon>
        <taxon>Phasmatodea</taxon>
        <taxon>Verophasmatodea</taxon>
        <taxon>Anareolatae</taxon>
        <taxon>Phasmatidae</taxon>
        <taxon>Eurycanthinae</taxon>
        <taxon>Dryococelus</taxon>
    </lineage>
</organism>
<dbReference type="EMBL" id="JARBHB010000017">
    <property type="protein sequence ID" value="KAJ8866078.1"/>
    <property type="molecule type" value="Genomic_DNA"/>
</dbReference>
<name>A0ABQ9G0R3_9NEOP</name>
<proteinExistence type="predicted"/>
<sequence>MKHIPSQHVVVVKCVCARFLCCDCRRLPATEKKKNNKYCSSQPNPRVKAYDVLVLRRTMSCADINAERTLFQHRQTVKGAKPSRCYRFNRENVPIELRSVQWRPEITCKCVMYITVYTGPERYARNGSRGKQERIVAKRESAAAALYTGFTSHGQVPLHISGLSGGNSAVHWKRKGRWEFLERDGGRREGAACHYSPIHWSVISDFRNVSCVYETTEERQTLKIAGSRLTSSWGSAALCQARKITENTEITVVREWTRSSEPMWVIKMSIERRRNEGEGETGDLRENPQTNGIVHHGSHIRKFGSVVEPELHKSDQNKCTHFYSCSCKYRVTGASTETSIPARMQARIAGLVEAPARACAESCSTSLLKPPPSSPKLWKTSSKRKPIFVQSNSKAALTSQGDPLLVPGCTRIFPDPRSNDPSSETGSSLILVPNDVTAGRRKGGHKGGGKPAATATPHALRCTFVPAVQRASRLTGDWPGPYSLRPVSGAHISLYLPGARCSHNCFHMSTTSIPERNIAHATWRMGYISLPPPPEHYRALATKTAFRYQPHRYRCDISLTLSSEQLAEGRLRAPRGIGSSMGRKQAVMKVVRWGGGGLELGMEAGNGSAIRPGERGNSPRRARQWPAADIDPRTANKQAEPTVTEQFTLPPFVARTPNYYEGPCTRSIFTM</sequence>
<evidence type="ECO:0000256" key="1">
    <source>
        <dbReference type="SAM" id="MobiDB-lite"/>
    </source>
</evidence>
<gene>
    <name evidence="2" type="ORF">PR048_033602</name>
</gene>
<keyword evidence="3" id="KW-1185">Reference proteome</keyword>
<feature type="region of interest" description="Disordered" evidence="1">
    <location>
        <begin position="604"/>
        <end position="640"/>
    </location>
</feature>
<comment type="caution">
    <text evidence="2">The sequence shown here is derived from an EMBL/GenBank/DDBJ whole genome shotgun (WGS) entry which is preliminary data.</text>
</comment>
<reference evidence="2 3" key="1">
    <citation type="submission" date="2023-02" db="EMBL/GenBank/DDBJ databases">
        <title>LHISI_Scaffold_Assembly.</title>
        <authorList>
            <person name="Stuart O.P."/>
            <person name="Cleave R."/>
            <person name="Magrath M.J.L."/>
            <person name="Mikheyev A.S."/>
        </authorList>
    </citation>
    <scope>NUCLEOTIDE SEQUENCE [LARGE SCALE GENOMIC DNA]</scope>
    <source>
        <strain evidence="2">Daus_M_001</strain>
        <tissue evidence="2">Leg muscle</tissue>
    </source>
</reference>
<evidence type="ECO:0000313" key="2">
    <source>
        <dbReference type="EMBL" id="KAJ8866078.1"/>
    </source>
</evidence>
<feature type="region of interest" description="Disordered" evidence="1">
    <location>
        <begin position="275"/>
        <end position="295"/>
    </location>
</feature>
<accession>A0ABQ9G0R3</accession>
<feature type="compositionally biased region" description="Basic and acidic residues" evidence="1">
    <location>
        <begin position="275"/>
        <end position="286"/>
    </location>
</feature>
<protein>
    <submittedName>
        <fullName evidence="2">Uncharacterized protein</fullName>
    </submittedName>
</protein>
<dbReference type="Proteomes" id="UP001159363">
    <property type="component" value="Chromosome 16"/>
</dbReference>